<dbReference type="InterPro" id="IPR011009">
    <property type="entry name" value="Kinase-like_dom_sf"/>
</dbReference>
<feature type="domain" description="Protein kinase" evidence="12">
    <location>
        <begin position="27"/>
        <end position="342"/>
    </location>
</feature>
<feature type="repeat" description="WD" evidence="10">
    <location>
        <begin position="1178"/>
        <end position="1219"/>
    </location>
</feature>
<dbReference type="InterPro" id="IPR019775">
    <property type="entry name" value="WD40_repeat_CS"/>
</dbReference>
<protein>
    <recommendedName>
        <fullName evidence="1">non-specific serine/threonine protein kinase</fullName>
        <ecNumber evidence="1">2.7.11.1</ecNumber>
    </recommendedName>
</protein>
<dbReference type="STRING" id="796925.A0A137P3M2"/>
<evidence type="ECO:0000256" key="6">
    <source>
        <dbReference type="ARBA" id="ARBA00022741"/>
    </source>
</evidence>
<keyword evidence="8" id="KW-0067">ATP-binding</keyword>
<evidence type="ECO:0000256" key="9">
    <source>
        <dbReference type="PROSITE-ProRule" id="PRU00103"/>
    </source>
</evidence>
<feature type="compositionally biased region" description="Polar residues" evidence="11">
    <location>
        <begin position="1014"/>
        <end position="1025"/>
    </location>
</feature>
<dbReference type="Pfam" id="PF00069">
    <property type="entry name" value="Pkinase"/>
    <property type="match status" value="1"/>
</dbReference>
<feature type="region of interest" description="Disordered" evidence="11">
    <location>
        <begin position="1449"/>
        <end position="1478"/>
    </location>
</feature>
<reference evidence="13 14" key="1">
    <citation type="journal article" date="2015" name="Genome Biol. Evol.">
        <title>Phylogenomic analyses indicate that early fungi evolved digesting cell walls of algal ancestors of land plants.</title>
        <authorList>
            <person name="Chang Y."/>
            <person name="Wang S."/>
            <person name="Sekimoto S."/>
            <person name="Aerts A.L."/>
            <person name="Choi C."/>
            <person name="Clum A."/>
            <person name="LaButti K.M."/>
            <person name="Lindquist E.A."/>
            <person name="Yee Ngan C."/>
            <person name="Ohm R.A."/>
            <person name="Salamov A.A."/>
            <person name="Grigoriev I.V."/>
            <person name="Spatafora J.W."/>
            <person name="Berbee M.L."/>
        </authorList>
    </citation>
    <scope>NUCLEOTIDE SEQUENCE [LARGE SCALE GENOMIC DNA]</scope>
    <source>
        <strain evidence="13 14">NRRL 28638</strain>
    </source>
</reference>
<dbReference type="GO" id="GO:0034272">
    <property type="term" value="C:phosphatidylinositol 3-kinase complex, class III, type II"/>
    <property type="evidence" value="ECO:0007669"/>
    <property type="project" value="TreeGrafter"/>
</dbReference>
<evidence type="ECO:0000259" key="12">
    <source>
        <dbReference type="PROSITE" id="PS50011"/>
    </source>
</evidence>
<dbReference type="GO" id="GO:0005524">
    <property type="term" value="F:ATP binding"/>
    <property type="evidence" value="ECO:0007669"/>
    <property type="project" value="UniProtKB-KW"/>
</dbReference>
<feature type="region of interest" description="Disordered" evidence="11">
    <location>
        <begin position="834"/>
        <end position="854"/>
    </location>
</feature>
<dbReference type="GO" id="GO:0006623">
    <property type="term" value="P:protein targeting to vacuole"/>
    <property type="evidence" value="ECO:0007669"/>
    <property type="project" value="TreeGrafter"/>
</dbReference>
<feature type="compositionally biased region" description="Polar residues" evidence="11">
    <location>
        <begin position="885"/>
        <end position="901"/>
    </location>
</feature>
<feature type="compositionally biased region" description="Polar residues" evidence="11">
    <location>
        <begin position="964"/>
        <end position="973"/>
    </location>
</feature>
<keyword evidence="7" id="KW-0418">Kinase</keyword>
<feature type="region of interest" description="Disordered" evidence="11">
    <location>
        <begin position="964"/>
        <end position="1025"/>
    </location>
</feature>
<dbReference type="GO" id="GO:0071561">
    <property type="term" value="C:nucleus-vacuole junction"/>
    <property type="evidence" value="ECO:0007669"/>
    <property type="project" value="TreeGrafter"/>
</dbReference>
<name>A0A137P3M2_CONC2</name>
<dbReference type="OrthoDB" id="242910at2759"/>
<dbReference type="Proteomes" id="UP000070444">
    <property type="component" value="Unassembled WGS sequence"/>
</dbReference>
<feature type="compositionally biased region" description="Polar residues" evidence="11">
    <location>
        <begin position="1462"/>
        <end position="1478"/>
    </location>
</feature>
<evidence type="ECO:0000256" key="7">
    <source>
        <dbReference type="ARBA" id="ARBA00022777"/>
    </source>
</evidence>
<dbReference type="InterPro" id="IPR011989">
    <property type="entry name" value="ARM-like"/>
</dbReference>
<feature type="compositionally biased region" description="Low complexity" evidence="11">
    <location>
        <begin position="1148"/>
        <end position="1165"/>
    </location>
</feature>
<keyword evidence="4" id="KW-0808">Transferase</keyword>
<dbReference type="PROSITE" id="PS00108">
    <property type="entry name" value="PROTEIN_KINASE_ST"/>
    <property type="match status" value="1"/>
</dbReference>
<sequence>MGNQLSNSIPSTATAGIDSYLEELEGIVYEKSMGSSSFLKTIKARTPVNTNSNDNSPPSEGFNMVVKILVKPSITTPTHTVSQNNNTQLSLEKQVEYIKAEHTRLIEAPNALPYQWCVETSRAVYLIRQYVASSLYDRISTRPFLDTATKKWIAFQLLQGLENAHSQKIYHGDIKTENVLVTSWNWAYLSDFSGFKPTFLPEDNPSDFSFFFDTSLRRACYLAPERFFDPIAEFNKIELAKITERDNQLNSKMDIFSLGCVICELFLENSPTFILSQLLGYKKGTYDPNAYLSQIECPHIRSLVKHMIQINPDDRWEASEYLAHWKGTAFPDHFYSLLHPYFSSLVDNSKTPTPFNTLNNDAYFLPSMAHQTDQRIQKLYQDFRNLEEFYSFKDNLKSDSNNSESDDSQEEGAVIISSLILSSIRNLIFPSSKVHAMDMLLTLSNCLSDPVKLDQILPYLVSLLTDKSSLVRSHCLATIATLMASVKEISSINVTLYPEYLWPHLRPLLTDSEVMVRSSFAKHLIKFAESAYSFLDMSQTLKNKHESNESFNYLDSSNPNSQIPSYSVLHEEFQSTLQDLISTLLMDSHSSVRRCLLGSVTRFCILLGRHKANDVILSHMITYLNDKDWMLRCTFFENIVGVGTYIGSRGLEEYIFPLMIQSLADIEEFVIERVILSLTSLTSLGLFYKIALWELASKVVPMICHPNVWIRNAAIKFVSVAASKMELVDQRAVLDPMILPFLKCYPIPSYEEDVILVAVAEPINRNIYEECIIWASRSPQHFLLPPSKSSPLNTLDVQEWEKLSKLGMSDQDKARLTAMREYLIKCAHARQSNRTKGGINSLSGNPNHPLQNQLSPYPISNELPNSESGSIKLKNFDVTPQTIFLTPDPSNALQKTSQIPESSSSMLNSSQSVSPYPSSTANLIYNSQRHRRPNSEILSSRSLSLVAASNNNKNFIHPSISNIHQNEQGSSIGSPLRKNNSFNSLRSPNLSRNSTPSPHTNRGSPKMTPKLGNTIKSSDTPTVTVNPTHVEARLDNSQHSPNLTISPNSSCKIVLHSPHSNELEMPIDDDTDLSNLNGMNRILAPLVRKKVSEAFPKPLYHFGPAVLPGFSGAGGLANSPSHNLSVEMLTARLGGKIPETPPNPQSYSITQNTAQSSSTTNSHNSGRWSPSGILVTNLVEHQSKITAIRISPDHRFFVSASEDGMVKVWDTQRLQRNVTTKSRLTYSNLSGNKITCMTFIKNTYSVAIGTDKGDIHIFRVDTTNPEPVTHDTILHHHHPSLNPKYNKCWPVCQLQLEDKANISCMEHLSNDQHSWLIFCTAQSTKIRCWDLRNNTIHFNLSNPIQYGIITALLIDPNHNWMLVGTNKGILTLWDLRFLISLRSWQHPTKSTIHKLQYHGPRTAWVSSGNENEVSLWDLHKLECVKVVTTRSTLHYGNFTGLSWKPMEVQVNPPANEMPKAPSDTNSQKSSFTPSSTLASQGQVRAMISLPPGGDYILTSGTDRIIRFWDLNRPEHSKWISPTPPSQSHLINDRVPRLGYYSMQHHGVSIIYETFGEPNQPLPASKNSIKDTQTYQNHLALGNPRLPIGVNMQNLSQPHQDCITEIQLLLYPTPMIITGDRMGFIKIFM</sequence>
<feature type="compositionally biased region" description="Low complexity" evidence="11">
    <location>
        <begin position="979"/>
        <end position="994"/>
    </location>
</feature>
<feature type="region of interest" description="Disordered" evidence="11">
    <location>
        <begin position="885"/>
        <end position="914"/>
    </location>
</feature>
<dbReference type="Gene3D" id="1.25.10.10">
    <property type="entry name" value="Leucine-rich Repeat Variant"/>
    <property type="match status" value="1"/>
</dbReference>
<organism evidence="13 14">
    <name type="scientific">Conidiobolus coronatus (strain ATCC 28846 / CBS 209.66 / NRRL 28638)</name>
    <name type="common">Delacroixia coronata</name>
    <dbReference type="NCBI Taxonomy" id="796925"/>
    <lineage>
        <taxon>Eukaryota</taxon>
        <taxon>Fungi</taxon>
        <taxon>Fungi incertae sedis</taxon>
        <taxon>Zoopagomycota</taxon>
        <taxon>Entomophthoromycotina</taxon>
        <taxon>Entomophthoromycetes</taxon>
        <taxon>Entomophthorales</taxon>
        <taxon>Ancylistaceae</taxon>
        <taxon>Conidiobolus</taxon>
    </lineage>
</organism>
<evidence type="ECO:0000256" key="10">
    <source>
        <dbReference type="PROSITE-ProRule" id="PRU00221"/>
    </source>
</evidence>
<dbReference type="Gene3D" id="1.10.510.10">
    <property type="entry name" value="Transferase(Phosphotransferase) domain 1"/>
    <property type="match status" value="1"/>
</dbReference>
<dbReference type="InterPro" id="IPR000719">
    <property type="entry name" value="Prot_kinase_dom"/>
</dbReference>
<feature type="region of interest" description="Disordered" evidence="11">
    <location>
        <begin position="1136"/>
        <end position="1168"/>
    </location>
</feature>
<feature type="repeat" description="HEAT" evidence="9">
    <location>
        <begin position="456"/>
        <end position="493"/>
    </location>
</feature>
<dbReference type="InterPro" id="IPR045162">
    <property type="entry name" value="Vps15-like"/>
</dbReference>
<dbReference type="GO" id="GO:0045324">
    <property type="term" value="P:late endosome to vacuole transport"/>
    <property type="evidence" value="ECO:0007669"/>
    <property type="project" value="InterPro"/>
</dbReference>
<keyword evidence="2" id="KW-0723">Serine/threonine-protein kinase</keyword>
<dbReference type="InterPro" id="IPR055231">
    <property type="entry name" value="2AA_helical"/>
</dbReference>
<dbReference type="InterPro" id="IPR008271">
    <property type="entry name" value="Ser/Thr_kinase_AS"/>
</dbReference>
<proteinExistence type="predicted"/>
<evidence type="ECO:0000256" key="1">
    <source>
        <dbReference type="ARBA" id="ARBA00012513"/>
    </source>
</evidence>
<dbReference type="PANTHER" id="PTHR17583:SF0">
    <property type="entry name" value="PHOSPHOINOSITIDE 3-KINASE REGULATORY SUBUNIT 4"/>
    <property type="match status" value="1"/>
</dbReference>
<dbReference type="PROSITE" id="PS50077">
    <property type="entry name" value="HEAT_REPEAT"/>
    <property type="match status" value="1"/>
</dbReference>
<dbReference type="FunFam" id="1.10.510.10:FF:000497">
    <property type="entry name" value="Phosphoinositide 3-kinase regulatory subunit"/>
    <property type="match status" value="1"/>
</dbReference>
<feature type="repeat" description="WD" evidence="10">
    <location>
        <begin position="1487"/>
        <end position="1511"/>
    </location>
</feature>
<dbReference type="SUPFAM" id="SSF56112">
    <property type="entry name" value="Protein kinase-like (PK-like)"/>
    <property type="match status" value="1"/>
</dbReference>
<dbReference type="PROSITE" id="PS50294">
    <property type="entry name" value="WD_REPEATS_REGION"/>
    <property type="match status" value="1"/>
</dbReference>
<dbReference type="PROSITE" id="PS50011">
    <property type="entry name" value="PROTEIN_KINASE_DOM"/>
    <property type="match status" value="1"/>
</dbReference>
<keyword evidence="14" id="KW-1185">Reference proteome</keyword>
<dbReference type="EMBL" id="KQ964528">
    <property type="protein sequence ID" value="KXN69627.1"/>
    <property type="molecule type" value="Genomic_DNA"/>
</dbReference>
<dbReference type="EC" id="2.7.11.1" evidence="1"/>
<dbReference type="PROSITE" id="PS00678">
    <property type="entry name" value="WD_REPEATS_1"/>
    <property type="match status" value="1"/>
</dbReference>
<dbReference type="GO" id="GO:0034271">
    <property type="term" value="C:phosphatidylinositol 3-kinase complex, class III, type I"/>
    <property type="evidence" value="ECO:0007669"/>
    <property type="project" value="TreeGrafter"/>
</dbReference>
<dbReference type="Pfam" id="PF00400">
    <property type="entry name" value="WD40"/>
    <property type="match status" value="2"/>
</dbReference>
<dbReference type="PANTHER" id="PTHR17583">
    <property type="entry name" value="PHOSPHOINOSITIDE 3-KINASE REGULATORY SUBUNIT 4"/>
    <property type="match status" value="1"/>
</dbReference>
<dbReference type="GO" id="GO:0016236">
    <property type="term" value="P:macroautophagy"/>
    <property type="evidence" value="ECO:0007669"/>
    <property type="project" value="InterPro"/>
</dbReference>
<evidence type="ECO:0000256" key="3">
    <source>
        <dbReference type="ARBA" id="ARBA00022574"/>
    </source>
</evidence>
<evidence type="ECO:0000256" key="2">
    <source>
        <dbReference type="ARBA" id="ARBA00022527"/>
    </source>
</evidence>
<dbReference type="OMA" id="ATNTCRI"/>
<dbReference type="InterPro" id="IPR015943">
    <property type="entry name" value="WD40/YVTN_repeat-like_dom_sf"/>
</dbReference>
<dbReference type="GO" id="GO:0005770">
    <property type="term" value="C:late endosome"/>
    <property type="evidence" value="ECO:0007669"/>
    <property type="project" value="TreeGrafter"/>
</dbReference>
<dbReference type="Pfam" id="PF22956">
    <property type="entry name" value="VPS15-like_hel"/>
    <property type="match status" value="1"/>
</dbReference>
<dbReference type="SMART" id="SM00320">
    <property type="entry name" value="WD40"/>
    <property type="match status" value="6"/>
</dbReference>
<dbReference type="InterPro" id="IPR036322">
    <property type="entry name" value="WD40_repeat_dom_sf"/>
</dbReference>
<evidence type="ECO:0000256" key="5">
    <source>
        <dbReference type="ARBA" id="ARBA00022737"/>
    </source>
</evidence>
<dbReference type="InterPro" id="IPR001680">
    <property type="entry name" value="WD40_rpt"/>
</dbReference>
<keyword evidence="3 10" id="KW-0853">WD repeat</keyword>
<feature type="compositionally biased region" description="Low complexity" evidence="11">
    <location>
        <begin position="902"/>
        <end position="914"/>
    </location>
</feature>
<dbReference type="InterPro" id="IPR021133">
    <property type="entry name" value="HEAT_type_2"/>
</dbReference>
<dbReference type="PROSITE" id="PS50082">
    <property type="entry name" value="WD_REPEATS_2"/>
    <property type="match status" value="2"/>
</dbReference>
<evidence type="ECO:0000256" key="8">
    <source>
        <dbReference type="ARBA" id="ARBA00022840"/>
    </source>
</evidence>
<accession>A0A137P3M2</accession>
<evidence type="ECO:0000313" key="14">
    <source>
        <dbReference type="Proteomes" id="UP000070444"/>
    </source>
</evidence>
<dbReference type="GO" id="GO:0004674">
    <property type="term" value="F:protein serine/threonine kinase activity"/>
    <property type="evidence" value="ECO:0007669"/>
    <property type="project" value="UniProtKB-KW"/>
</dbReference>
<dbReference type="InterPro" id="IPR016024">
    <property type="entry name" value="ARM-type_fold"/>
</dbReference>
<dbReference type="SMART" id="SM00220">
    <property type="entry name" value="S_TKc"/>
    <property type="match status" value="1"/>
</dbReference>
<evidence type="ECO:0000256" key="11">
    <source>
        <dbReference type="SAM" id="MobiDB-lite"/>
    </source>
</evidence>
<gene>
    <name evidence="13" type="ORF">CONCODRAFT_18194</name>
</gene>
<evidence type="ECO:0000313" key="13">
    <source>
        <dbReference type="EMBL" id="KXN69627.1"/>
    </source>
</evidence>
<dbReference type="Gene3D" id="2.130.10.10">
    <property type="entry name" value="YVTN repeat-like/Quinoprotein amine dehydrogenase"/>
    <property type="match status" value="2"/>
</dbReference>
<dbReference type="CDD" id="cd13980">
    <property type="entry name" value="STKc_Vps15"/>
    <property type="match status" value="1"/>
</dbReference>
<keyword evidence="5" id="KW-0677">Repeat</keyword>
<evidence type="ECO:0000256" key="4">
    <source>
        <dbReference type="ARBA" id="ARBA00022679"/>
    </source>
</evidence>
<keyword evidence="6" id="KW-0547">Nucleotide-binding</keyword>
<dbReference type="SUPFAM" id="SSF50978">
    <property type="entry name" value="WD40 repeat-like"/>
    <property type="match status" value="2"/>
</dbReference>
<dbReference type="SUPFAM" id="SSF48371">
    <property type="entry name" value="ARM repeat"/>
    <property type="match status" value="1"/>
</dbReference>